<feature type="compositionally biased region" description="Basic and acidic residues" evidence="2">
    <location>
        <begin position="230"/>
        <end position="266"/>
    </location>
</feature>
<dbReference type="RefSeq" id="WP_065960286.1">
    <property type="nucleotide sequence ID" value="NZ_ASQP01000524.1"/>
</dbReference>
<sequence length="538" mass="56071">MRAFLASSIGVACTAALALPLSLHSAPDRAVRADSAGGTQSLPLLPLGADGPKGGGAALGGAVLGGAERASDATQGVAPRKVRPFSLVGVVWDDPAARLRGQVQVRTREAVTGAWSPWRDLEALDEADAPDPDSPESRGGRLRGGTTPLWVGDSDGVQARVSPRVSPRDDSGVLSGRPESLPSGLRLELVDPGHEPGSDLAGEEDAPTGGAATRPPSARPSGDDPATEIPAERDPSAEIPAERDPGTRDPETRDPGTRDPGTRDPSEGPSGQDPSSQDPSQAPSAELPPVSPEAPQPDPDDPSAPPEPEPSGLSPEPPTPPSLELPEEPPDTNAGHPYTAPRPRIVTRAGWGADEKLRESGHLYTKTVKVAFVHHSVTGNAYTCSQAPSVMRAIYRYHVQSMGWRDFGYNFAVDKCGNIYEGRSGGVTKAVQGAHTLGFNKNSMGIAVLGTYSSKKPSSKAVKAVAKLTAWKLGLFGRNPGGTTHLTSAGGNKYKKGTKAKLRVISGHRDGYNTECPGGALYRKLGTVRDTAARLQGR</sequence>
<evidence type="ECO:0000256" key="1">
    <source>
        <dbReference type="ARBA" id="ARBA00007553"/>
    </source>
</evidence>
<feature type="compositionally biased region" description="Basic and acidic residues" evidence="2">
    <location>
        <begin position="188"/>
        <end position="197"/>
    </location>
</feature>
<evidence type="ECO:0000259" key="4">
    <source>
        <dbReference type="SMART" id="SM00701"/>
    </source>
</evidence>
<dbReference type="GO" id="GO:0008745">
    <property type="term" value="F:N-acetylmuramoyl-L-alanine amidase activity"/>
    <property type="evidence" value="ECO:0007669"/>
    <property type="project" value="InterPro"/>
</dbReference>
<gene>
    <name evidence="5" type="ORF">SPAR_40367</name>
</gene>
<feature type="compositionally biased region" description="Low complexity" evidence="2">
    <location>
        <begin position="268"/>
        <end position="285"/>
    </location>
</feature>
<reference evidence="5 6" key="1">
    <citation type="submission" date="2013-05" db="EMBL/GenBank/DDBJ databases">
        <title>Genome sequence of Streptomyces sparsogenes DSM 40356.</title>
        <authorList>
            <person name="Coyne S."/>
            <person name="Seebeck F.P."/>
        </authorList>
    </citation>
    <scope>NUCLEOTIDE SEQUENCE [LARGE SCALE GENOMIC DNA]</scope>
    <source>
        <strain evidence="5 6">DSM 40356</strain>
    </source>
</reference>
<feature type="compositionally biased region" description="Pro residues" evidence="2">
    <location>
        <begin position="289"/>
        <end position="323"/>
    </location>
</feature>
<organism evidence="5 6">
    <name type="scientific">Streptomyces sparsogenes DSM 40356</name>
    <dbReference type="NCBI Taxonomy" id="1331668"/>
    <lineage>
        <taxon>Bacteria</taxon>
        <taxon>Bacillati</taxon>
        <taxon>Actinomycetota</taxon>
        <taxon>Actinomycetes</taxon>
        <taxon>Kitasatosporales</taxon>
        <taxon>Streptomycetaceae</taxon>
        <taxon>Streptomyces</taxon>
    </lineage>
</organism>
<dbReference type="SUPFAM" id="SSF55846">
    <property type="entry name" value="N-acetylmuramoyl-L-alanine amidase-like"/>
    <property type="match status" value="1"/>
</dbReference>
<keyword evidence="6" id="KW-1185">Reference proteome</keyword>
<dbReference type="Gene3D" id="3.40.80.10">
    <property type="entry name" value="Peptidoglycan recognition protein-like"/>
    <property type="match status" value="1"/>
</dbReference>
<dbReference type="PANTHER" id="PTHR11022:SF41">
    <property type="entry name" value="PEPTIDOGLYCAN-RECOGNITION PROTEIN LC-RELATED"/>
    <property type="match status" value="1"/>
</dbReference>
<evidence type="ECO:0000256" key="2">
    <source>
        <dbReference type="SAM" id="MobiDB-lite"/>
    </source>
</evidence>
<dbReference type="Pfam" id="PF01510">
    <property type="entry name" value="Amidase_2"/>
    <property type="match status" value="1"/>
</dbReference>
<evidence type="ECO:0000313" key="5">
    <source>
        <dbReference type="EMBL" id="OMI33663.1"/>
    </source>
</evidence>
<feature type="domain" description="Peptidoglycan recognition protein family" evidence="4">
    <location>
        <begin position="343"/>
        <end position="491"/>
    </location>
</feature>
<comment type="similarity">
    <text evidence="1">Belongs to the N-acetylmuramoyl-L-alanine amidase 2 family.</text>
</comment>
<dbReference type="CDD" id="cd06583">
    <property type="entry name" value="PGRP"/>
    <property type="match status" value="1"/>
</dbReference>
<dbReference type="Proteomes" id="UP000186168">
    <property type="component" value="Unassembled WGS sequence"/>
</dbReference>
<dbReference type="GeneID" id="96742807"/>
<dbReference type="AlphaFoldDB" id="A0A1R1S5Z5"/>
<dbReference type="SMART" id="SM00701">
    <property type="entry name" value="PGRP"/>
    <property type="match status" value="1"/>
</dbReference>
<feature type="compositionally biased region" description="Acidic residues" evidence="2">
    <location>
        <begin position="123"/>
        <end position="134"/>
    </location>
</feature>
<evidence type="ECO:0000313" key="6">
    <source>
        <dbReference type="Proteomes" id="UP000186168"/>
    </source>
</evidence>
<dbReference type="InterPro" id="IPR015510">
    <property type="entry name" value="PGRP"/>
</dbReference>
<dbReference type="GO" id="GO:0008270">
    <property type="term" value="F:zinc ion binding"/>
    <property type="evidence" value="ECO:0007669"/>
    <property type="project" value="InterPro"/>
</dbReference>
<dbReference type="InterPro" id="IPR002502">
    <property type="entry name" value="Amidase_domain"/>
</dbReference>
<dbReference type="GO" id="GO:0009253">
    <property type="term" value="P:peptidoglycan catabolic process"/>
    <property type="evidence" value="ECO:0007669"/>
    <property type="project" value="InterPro"/>
</dbReference>
<feature type="chain" id="PRO_5038654764" description="Peptidoglycan recognition protein family domain-containing protein" evidence="3">
    <location>
        <begin position="19"/>
        <end position="538"/>
    </location>
</feature>
<feature type="signal peptide" evidence="3">
    <location>
        <begin position="1"/>
        <end position="18"/>
    </location>
</feature>
<keyword evidence="3" id="KW-0732">Signal</keyword>
<dbReference type="EMBL" id="ASQP01000524">
    <property type="protein sequence ID" value="OMI33663.1"/>
    <property type="molecule type" value="Genomic_DNA"/>
</dbReference>
<dbReference type="STRING" id="67365.GCA_001704635_05196"/>
<dbReference type="PANTHER" id="PTHR11022">
    <property type="entry name" value="PEPTIDOGLYCAN RECOGNITION PROTEIN"/>
    <property type="match status" value="1"/>
</dbReference>
<accession>A0A1R1S5Z5</accession>
<evidence type="ECO:0000256" key="3">
    <source>
        <dbReference type="SAM" id="SignalP"/>
    </source>
</evidence>
<dbReference type="InterPro" id="IPR006619">
    <property type="entry name" value="PGRP_domain_met/bac"/>
</dbReference>
<comment type="caution">
    <text evidence="5">The sequence shown here is derived from an EMBL/GenBank/DDBJ whole genome shotgun (WGS) entry which is preliminary data.</text>
</comment>
<name>A0A1R1S5Z5_9ACTN</name>
<protein>
    <recommendedName>
        <fullName evidence="4">Peptidoglycan recognition protein family domain-containing protein</fullName>
    </recommendedName>
</protein>
<dbReference type="InterPro" id="IPR036505">
    <property type="entry name" value="Amidase/PGRP_sf"/>
</dbReference>
<proteinExistence type="inferred from homology"/>
<feature type="region of interest" description="Disordered" evidence="2">
    <location>
        <begin position="121"/>
        <end position="345"/>
    </location>
</feature>